<accession>A0A7H5A3T1</accession>
<dbReference type="GO" id="GO:0003677">
    <property type="term" value="F:DNA binding"/>
    <property type="evidence" value="ECO:0007669"/>
    <property type="project" value="InterPro"/>
</dbReference>
<dbReference type="SUPFAM" id="SSF47413">
    <property type="entry name" value="lambda repressor-like DNA-binding domains"/>
    <property type="match status" value="1"/>
</dbReference>
<dbReference type="Gene3D" id="1.10.10.2910">
    <property type="match status" value="1"/>
</dbReference>
<dbReference type="AlphaFoldDB" id="A0A7H5A3T1"/>
<gene>
    <name evidence="3" type="ORF">L373_04620</name>
</gene>
<dbReference type="PANTHER" id="PTHR43236:SF2">
    <property type="entry name" value="BLL0069 PROTEIN"/>
    <property type="match status" value="1"/>
</dbReference>
<comment type="caution">
    <text evidence="3">The sequence shown here is derived from an EMBL/GenBank/DDBJ whole genome shotgun (WGS) entry which is preliminary data.</text>
</comment>
<dbReference type="CDD" id="cd00093">
    <property type="entry name" value="HTH_XRE"/>
    <property type="match status" value="1"/>
</dbReference>
<dbReference type="PANTHER" id="PTHR43236">
    <property type="entry name" value="ANTITOXIN HIGA1"/>
    <property type="match status" value="1"/>
</dbReference>
<comment type="similarity">
    <text evidence="1">Belongs to the short-chain fatty acyl-CoA assimilation regulator (ScfR) family.</text>
</comment>
<dbReference type="EMBL" id="JCNZ01000016">
    <property type="protein sequence ID" value="EWF81920.1"/>
    <property type="molecule type" value="Genomic_DNA"/>
</dbReference>
<organism evidence="3 4">
    <name type="scientific">Klebsiella michiganensis</name>
    <dbReference type="NCBI Taxonomy" id="1134687"/>
    <lineage>
        <taxon>Bacteria</taxon>
        <taxon>Pseudomonadati</taxon>
        <taxon>Pseudomonadota</taxon>
        <taxon>Gammaproteobacteria</taxon>
        <taxon>Enterobacterales</taxon>
        <taxon>Enterobacteriaceae</taxon>
        <taxon>Klebsiella/Raoultella group</taxon>
        <taxon>Klebsiella</taxon>
    </lineage>
</organism>
<dbReference type="RefSeq" id="WP_032416300.1">
    <property type="nucleotide sequence ID" value="NZ_CABHEU010000047.1"/>
</dbReference>
<evidence type="ECO:0000313" key="4">
    <source>
        <dbReference type="Proteomes" id="UP000020202"/>
    </source>
</evidence>
<dbReference type="Pfam" id="PF06114">
    <property type="entry name" value="Peptidase_M78"/>
    <property type="match status" value="1"/>
</dbReference>
<evidence type="ECO:0000313" key="3">
    <source>
        <dbReference type="EMBL" id="EWF81920.1"/>
    </source>
</evidence>
<evidence type="ECO:0000256" key="1">
    <source>
        <dbReference type="ARBA" id="ARBA00007227"/>
    </source>
</evidence>
<dbReference type="GeneID" id="69756648"/>
<name>A0A7H5A3T1_9ENTR</name>
<dbReference type="InterPro" id="IPR052345">
    <property type="entry name" value="Rad_response_metalloprotease"/>
</dbReference>
<feature type="domain" description="IrrE N-terminal-like" evidence="2">
    <location>
        <begin position="169"/>
        <end position="294"/>
    </location>
</feature>
<sequence length="374" mass="42720">MAQAFINTKMLTWARERANLSTSYIALKMKKDPELIERWENGTRPITFNEAQKFADLTHTPFGCLYLDEPTVETLPIPDRRTVGSRDIDVSAELRDTLSDVMIKIDWYKEYSIESGLDTVELVGKYNKNTAYTTLVNELRHKLRVTIPPRSGKWEDFFSTLIKEVERNGILVMKNGVVKNNTHRPISVDDFRGFCIADKRAPVIFINNNDAKSAQLFTLIHELSHLMIGESAISDLAYQAKSSEEVLCNAVAAEYLVPESIFKEQWVRTEDWEENIPHLINIFKVSRWVVARRALSLGYIRDDEYLSYVRRINDKTPGGGGSYPRTQKGRVSETFAKAVVTQALEGKLLLREAQRLTGIRPSKLNEFAQKELGL</sequence>
<dbReference type="Proteomes" id="UP000020202">
    <property type="component" value="Unassembled WGS sequence"/>
</dbReference>
<dbReference type="InterPro" id="IPR010982">
    <property type="entry name" value="Lambda_DNA-bd_dom_sf"/>
</dbReference>
<dbReference type="InterPro" id="IPR010359">
    <property type="entry name" value="IrrE_HExxH"/>
</dbReference>
<evidence type="ECO:0000259" key="2">
    <source>
        <dbReference type="Pfam" id="PF06114"/>
    </source>
</evidence>
<reference evidence="3 4" key="1">
    <citation type="submission" date="2014-01" db="EMBL/GenBank/DDBJ databases">
        <title>The Genome Sequence of Klebsiella oxytoca MGH 27.</title>
        <authorList>
            <consortium name="The Broad Institute Genomics Platform"/>
            <consortium name="The Broad Institute Genome Sequencing Center for Infectious Disease"/>
            <person name="Murphy C."/>
            <person name="Cosimi L."/>
            <person name="Cerqueira G."/>
            <person name="Feldgarden M."/>
            <person name="Earl A."/>
            <person name="Hung D."/>
            <person name="Onderdonk A.B."/>
            <person name="Ferraro M.J."/>
            <person name="Hooper D."/>
            <person name="Dekker J."/>
            <person name="O'Brien T."/>
            <person name="Huang S."/>
            <person name="Quan V."/>
            <person name="Ernst C."/>
            <person name="Delaney M."/>
            <person name="DuBois A."/>
            <person name="Kim D.S."/>
            <person name="Young S.K."/>
            <person name="Zeng Q."/>
            <person name="Gargeya S."/>
            <person name="Fitzgerald M."/>
            <person name="Abouelleil A."/>
            <person name="Alvarado L."/>
            <person name="Berlin A.M."/>
            <person name="Chapman S.B."/>
            <person name="Gainer-Dewar J."/>
            <person name="Goldberg J."/>
            <person name="Gnerre S."/>
            <person name="Griggs A."/>
            <person name="Gujja S."/>
            <person name="Hansen M."/>
            <person name="Howarth C."/>
            <person name="Imamovic A."/>
            <person name="Ireland A."/>
            <person name="Larimer J."/>
            <person name="McCowan C."/>
            <person name="Murphy C."/>
            <person name="Pearson M."/>
            <person name="Poon T.W."/>
            <person name="Priest M."/>
            <person name="Roberts A."/>
            <person name="Saif S."/>
            <person name="Shea T."/>
            <person name="Sykes S."/>
            <person name="Wortman J."/>
            <person name="Nusbaum C."/>
            <person name="Birren B."/>
        </authorList>
    </citation>
    <scope>NUCLEOTIDE SEQUENCE [LARGE SCALE GENOMIC DNA]</scope>
    <source>
        <strain evidence="3 4">MGH 27</strain>
    </source>
</reference>
<proteinExistence type="inferred from homology"/>
<dbReference type="InterPro" id="IPR001387">
    <property type="entry name" value="Cro/C1-type_HTH"/>
</dbReference>
<protein>
    <recommendedName>
        <fullName evidence="2">IrrE N-terminal-like domain-containing protein</fullName>
    </recommendedName>
</protein>
<dbReference type="Gene3D" id="1.10.260.40">
    <property type="entry name" value="lambda repressor-like DNA-binding domains"/>
    <property type="match status" value="1"/>
</dbReference>